<organism evidence="2 3">
    <name type="scientific">Eshraghiella crossota DSM 2876</name>
    <dbReference type="NCBI Taxonomy" id="511680"/>
    <lineage>
        <taxon>Bacteria</taxon>
        <taxon>Bacillati</taxon>
        <taxon>Bacillota</taxon>
        <taxon>Clostridia</taxon>
        <taxon>Lachnospirales</taxon>
        <taxon>Lachnospiraceae</taxon>
        <taxon>Eshraghiella</taxon>
    </lineage>
</organism>
<protein>
    <submittedName>
        <fullName evidence="2">Uncharacterized protein</fullName>
    </submittedName>
</protein>
<feature type="region of interest" description="Disordered" evidence="1">
    <location>
        <begin position="68"/>
        <end position="96"/>
    </location>
</feature>
<proteinExistence type="predicted"/>
<dbReference type="EMBL" id="ABWN01000035">
    <property type="protein sequence ID" value="EFF67760.1"/>
    <property type="molecule type" value="Genomic_DNA"/>
</dbReference>
<gene>
    <name evidence="2" type="ORF">BUTYVIB_01983</name>
</gene>
<comment type="caution">
    <text evidence="2">The sequence shown here is derived from an EMBL/GenBank/DDBJ whole genome shotgun (WGS) entry which is preliminary data.</text>
</comment>
<evidence type="ECO:0000256" key="1">
    <source>
        <dbReference type="SAM" id="MobiDB-lite"/>
    </source>
</evidence>
<evidence type="ECO:0000313" key="2">
    <source>
        <dbReference type="EMBL" id="EFF67760.1"/>
    </source>
</evidence>
<dbReference type="AlphaFoldDB" id="D4S1L2"/>
<feature type="compositionally biased region" description="Basic and acidic residues" evidence="1">
    <location>
        <begin position="74"/>
        <end position="85"/>
    </location>
</feature>
<keyword evidence="3" id="KW-1185">Reference proteome</keyword>
<feature type="region of interest" description="Disordered" evidence="1">
    <location>
        <begin position="12"/>
        <end position="32"/>
    </location>
</feature>
<accession>D4S1L2</accession>
<reference evidence="2 3" key="1">
    <citation type="submission" date="2010-02" db="EMBL/GenBank/DDBJ databases">
        <authorList>
            <person name="Weinstock G."/>
            <person name="Sodergren E."/>
            <person name="Clifton S."/>
            <person name="Fulton L."/>
            <person name="Fulton B."/>
            <person name="Courtney L."/>
            <person name="Fronick C."/>
            <person name="Harrison M."/>
            <person name="Strong C."/>
            <person name="Farmer C."/>
            <person name="Delahaunty K."/>
            <person name="Markovic C."/>
            <person name="Hall O."/>
            <person name="Minx P."/>
            <person name="Tomlinson C."/>
            <person name="Mitreva M."/>
            <person name="Nelson J."/>
            <person name="Hou S."/>
            <person name="Wollam A."/>
            <person name="Pepin K.H."/>
            <person name="Johnson M."/>
            <person name="Bhonagiri V."/>
            <person name="Zhang X."/>
            <person name="Suruliraj S."/>
            <person name="Warren W."/>
            <person name="Chinwalla A."/>
            <person name="Mardis E.R."/>
            <person name="Wilson R.K."/>
        </authorList>
    </citation>
    <scope>NUCLEOTIDE SEQUENCE [LARGE SCALE GENOMIC DNA]</scope>
    <source>
        <strain evidence="2 3">DSM 2876</strain>
    </source>
</reference>
<evidence type="ECO:0000313" key="3">
    <source>
        <dbReference type="Proteomes" id="UP000006238"/>
    </source>
</evidence>
<dbReference type="Proteomes" id="UP000006238">
    <property type="component" value="Unassembled WGS sequence"/>
</dbReference>
<sequence>MDVQVMTWLQKKATTPPPSGNLYPKGGKPGKKVENSVAVIRESLPKRRKSAEKVENPVAVIRESLPKRWKSRKKVEIPRAADRKISTQKAGNPGKR</sequence>
<name>D4S1L2_9FIRM</name>
<dbReference type="HOGENOM" id="CLU_2354472_0_0_9"/>